<evidence type="ECO:0000313" key="4">
    <source>
        <dbReference type="EMBL" id="GEM44068.1"/>
    </source>
</evidence>
<reference evidence="4 5" key="1">
    <citation type="submission" date="2019-07" db="EMBL/GenBank/DDBJ databases">
        <title>Whole genome shotgun sequence of Nocardia ninae NBRC 108245.</title>
        <authorList>
            <person name="Hosoyama A."/>
            <person name="Uohara A."/>
            <person name="Ohji S."/>
            <person name="Ichikawa N."/>
        </authorList>
    </citation>
    <scope>NUCLEOTIDE SEQUENCE [LARGE SCALE GENOMIC DNA]</scope>
    <source>
        <strain evidence="4 5">NBRC 108245</strain>
    </source>
</reference>
<name>A0A511MV00_9NOCA</name>
<feature type="domain" description="YchJ-like middle NTF2-like" evidence="3">
    <location>
        <begin position="56"/>
        <end position="150"/>
    </location>
</feature>
<evidence type="ECO:0000259" key="3">
    <source>
        <dbReference type="Pfam" id="PF17775"/>
    </source>
</evidence>
<dbReference type="PANTHER" id="PTHR33747:SF1">
    <property type="entry name" value="ADENYLATE CYCLASE-ASSOCIATED CAP C-TERMINAL DOMAIN-CONTAINING PROTEIN"/>
    <property type="match status" value="1"/>
</dbReference>
<dbReference type="InterPro" id="IPR048469">
    <property type="entry name" value="YchJ-like_M"/>
</dbReference>
<dbReference type="Pfam" id="PF17775">
    <property type="entry name" value="YchJ_M-like"/>
    <property type="match status" value="1"/>
</dbReference>
<comment type="caution">
    <text evidence="4">The sequence shown here is derived from an EMBL/GenBank/DDBJ whole genome shotgun (WGS) entry which is preliminary data.</text>
</comment>
<feature type="region of interest" description="Disordered" evidence="2">
    <location>
        <begin position="1"/>
        <end position="22"/>
    </location>
</feature>
<gene>
    <name evidence="4" type="ORF">NN4_85870</name>
</gene>
<evidence type="ECO:0000256" key="2">
    <source>
        <dbReference type="SAM" id="MobiDB-lite"/>
    </source>
</evidence>
<keyword evidence="5" id="KW-1185">Reference proteome</keyword>
<dbReference type="PANTHER" id="PTHR33747">
    <property type="entry name" value="UPF0225 PROTEIN SCO1677"/>
    <property type="match status" value="1"/>
</dbReference>
<evidence type="ECO:0000313" key="5">
    <source>
        <dbReference type="Proteomes" id="UP000321424"/>
    </source>
</evidence>
<dbReference type="AlphaFoldDB" id="A0A511MV00"/>
<evidence type="ECO:0000256" key="1">
    <source>
        <dbReference type="HAMAP-Rule" id="MF_00612"/>
    </source>
</evidence>
<dbReference type="Proteomes" id="UP000321424">
    <property type="component" value="Unassembled WGS sequence"/>
</dbReference>
<comment type="similarity">
    <text evidence="1">Belongs to the UPF0225 family.</text>
</comment>
<protein>
    <recommendedName>
        <fullName evidence="1">UPF0225 protein NN4_85870</fullName>
    </recommendedName>
</protein>
<dbReference type="EMBL" id="BJXA01000132">
    <property type="protein sequence ID" value="GEM44068.1"/>
    <property type="molecule type" value="Genomic_DNA"/>
</dbReference>
<proteinExistence type="inferred from homology"/>
<sequence>MTAAAAAEQATRPDLRRGRHARIGDMSGTRMCPCGRGEAFDDCCGPVLNGKRAAATAEALMRSRYTAFAVGDTDYLRQSWHPRTRPAELELDPGQRWLFLEILRTADGGLFDETGLVEFVAHYRADGSRGALHEVSRFLRADGAWVYLDGEIEA</sequence>
<dbReference type="HAMAP" id="MF_00612">
    <property type="entry name" value="UPF0225"/>
    <property type="match status" value="1"/>
</dbReference>
<accession>A0A511MV00</accession>
<dbReference type="InterPro" id="IPR023006">
    <property type="entry name" value="YchJ-like"/>
</dbReference>
<dbReference type="InterPro" id="IPR032710">
    <property type="entry name" value="NTF2-like_dom_sf"/>
</dbReference>
<dbReference type="Gene3D" id="3.10.450.50">
    <property type="match status" value="1"/>
</dbReference>
<dbReference type="SUPFAM" id="SSF54427">
    <property type="entry name" value="NTF2-like"/>
    <property type="match status" value="1"/>
</dbReference>
<organism evidence="4 5">
    <name type="scientific">Nocardia ninae NBRC 108245</name>
    <dbReference type="NCBI Taxonomy" id="1210091"/>
    <lineage>
        <taxon>Bacteria</taxon>
        <taxon>Bacillati</taxon>
        <taxon>Actinomycetota</taxon>
        <taxon>Actinomycetes</taxon>
        <taxon>Mycobacteriales</taxon>
        <taxon>Nocardiaceae</taxon>
        <taxon>Nocardia</taxon>
    </lineage>
</organism>